<dbReference type="Pfam" id="PF01569">
    <property type="entry name" value="PAP2"/>
    <property type="match status" value="1"/>
</dbReference>
<feature type="transmembrane region" description="Helical" evidence="1">
    <location>
        <begin position="101"/>
        <end position="122"/>
    </location>
</feature>
<dbReference type="STRING" id="993692.IV57_GL001140"/>
<evidence type="ECO:0000313" key="4">
    <source>
        <dbReference type="Proteomes" id="UP000051006"/>
    </source>
</evidence>
<dbReference type="EMBL" id="JQCF01000022">
    <property type="protein sequence ID" value="KRN98409.1"/>
    <property type="molecule type" value="Genomic_DNA"/>
</dbReference>
<proteinExistence type="predicted"/>
<feature type="transmembrane region" description="Helical" evidence="1">
    <location>
        <begin position="68"/>
        <end position="94"/>
    </location>
</feature>
<sequence>MILLFFIQRSLILIFKQNNHRKWLSIAYVLAFFLLELMIITNNSLILGIDHSIQNSLGNLVSPVNTRIFSTITSLGSPIMDVIYLVIIMLVLFLNGKKDSSIWIGFILLSGNIISFLVKITVRRQRPLGKIIPASGYSFPSGHVFGTTLVILTLIFLVLPYLKSQATRKTITFLLIVWLIIVAISRVYLHGHFPSDVIGSALLAGAWWECCELLYFRYYKTIANVLKLNTHTNK</sequence>
<accession>A0A0R2L9C7</accession>
<reference evidence="3 4" key="1">
    <citation type="journal article" date="2015" name="Genome Announc.">
        <title>Expanding the biotechnology potential of lactobacilli through comparative genomics of 213 strains and associated genera.</title>
        <authorList>
            <person name="Sun Z."/>
            <person name="Harris H.M."/>
            <person name="McCann A."/>
            <person name="Guo C."/>
            <person name="Argimon S."/>
            <person name="Zhang W."/>
            <person name="Yang X."/>
            <person name="Jeffery I.B."/>
            <person name="Cooney J.C."/>
            <person name="Kagawa T.F."/>
            <person name="Liu W."/>
            <person name="Song Y."/>
            <person name="Salvetti E."/>
            <person name="Wrobel A."/>
            <person name="Rasinkangas P."/>
            <person name="Parkhill J."/>
            <person name="Rea M.C."/>
            <person name="O'Sullivan O."/>
            <person name="Ritari J."/>
            <person name="Douillard F.P."/>
            <person name="Paul Ross R."/>
            <person name="Yang R."/>
            <person name="Briner A.E."/>
            <person name="Felis G.E."/>
            <person name="de Vos W.M."/>
            <person name="Barrangou R."/>
            <person name="Klaenhammer T.R."/>
            <person name="Caufield P.W."/>
            <person name="Cui Y."/>
            <person name="Zhang H."/>
            <person name="O'Toole P.W."/>
        </authorList>
    </citation>
    <scope>NUCLEOTIDE SEQUENCE [LARGE SCALE GENOMIC DNA]</scope>
    <source>
        <strain evidence="3 4">DSM 24716</strain>
    </source>
</reference>
<evidence type="ECO:0000259" key="2">
    <source>
        <dbReference type="SMART" id="SM00014"/>
    </source>
</evidence>
<feature type="transmembrane region" description="Helical" evidence="1">
    <location>
        <begin position="26"/>
        <end position="48"/>
    </location>
</feature>
<dbReference type="CDD" id="cd03392">
    <property type="entry name" value="PAP2_like_2"/>
    <property type="match status" value="1"/>
</dbReference>
<dbReference type="Gene3D" id="1.20.144.10">
    <property type="entry name" value="Phosphatidic acid phosphatase type 2/haloperoxidase"/>
    <property type="match status" value="1"/>
</dbReference>
<feature type="transmembrane region" description="Helical" evidence="1">
    <location>
        <begin position="142"/>
        <end position="159"/>
    </location>
</feature>
<keyword evidence="1" id="KW-0472">Membrane</keyword>
<dbReference type="PANTHER" id="PTHR14969:SF13">
    <property type="entry name" value="AT30094P"/>
    <property type="match status" value="1"/>
</dbReference>
<feature type="transmembrane region" description="Helical" evidence="1">
    <location>
        <begin position="197"/>
        <end position="216"/>
    </location>
</feature>
<dbReference type="InterPro" id="IPR036938">
    <property type="entry name" value="PAP2/HPO_sf"/>
</dbReference>
<organism evidence="3 4">
    <name type="scientific">Companilactobacillus kimchiensis</name>
    <dbReference type="NCBI Taxonomy" id="993692"/>
    <lineage>
        <taxon>Bacteria</taxon>
        <taxon>Bacillati</taxon>
        <taxon>Bacillota</taxon>
        <taxon>Bacilli</taxon>
        <taxon>Lactobacillales</taxon>
        <taxon>Lactobacillaceae</taxon>
        <taxon>Companilactobacillus</taxon>
    </lineage>
</organism>
<feature type="transmembrane region" description="Helical" evidence="1">
    <location>
        <begin position="171"/>
        <end position="191"/>
    </location>
</feature>
<dbReference type="SUPFAM" id="SSF48317">
    <property type="entry name" value="Acid phosphatase/Vanadium-dependent haloperoxidase"/>
    <property type="match status" value="1"/>
</dbReference>
<dbReference type="InterPro" id="IPR000326">
    <property type="entry name" value="PAP2/HPO"/>
</dbReference>
<dbReference type="PATRIC" id="fig|993692.3.peg.1157"/>
<evidence type="ECO:0000256" key="1">
    <source>
        <dbReference type="SAM" id="Phobius"/>
    </source>
</evidence>
<protein>
    <submittedName>
        <fullName evidence="3">Phosphatidylglycerophosphatase B</fullName>
    </submittedName>
</protein>
<dbReference type="Proteomes" id="UP000051006">
    <property type="component" value="Unassembled WGS sequence"/>
</dbReference>
<keyword evidence="4" id="KW-1185">Reference proteome</keyword>
<keyword evidence="1" id="KW-1133">Transmembrane helix</keyword>
<dbReference type="PANTHER" id="PTHR14969">
    <property type="entry name" value="SPHINGOSINE-1-PHOSPHATE PHOSPHOHYDROLASE"/>
    <property type="match status" value="1"/>
</dbReference>
<dbReference type="SMART" id="SM00014">
    <property type="entry name" value="acidPPc"/>
    <property type="match status" value="1"/>
</dbReference>
<comment type="caution">
    <text evidence="3">The sequence shown here is derived from an EMBL/GenBank/DDBJ whole genome shotgun (WGS) entry which is preliminary data.</text>
</comment>
<evidence type="ECO:0000313" key="3">
    <source>
        <dbReference type="EMBL" id="KRN98409.1"/>
    </source>
</evidence>
<gene>
    <name evidence="3" type="ORF">IV57_GL001140</name>
</gene>
<dbReference type="AlphaFoldDB" id="A0A0R2L9C7"/>
<keyword evidence="1" id="KW-0812">Transmembrane</keyword>
<name>A0A0R2L9C7_9LACO</name>
<feature type="domain" description="Phosphatidic acid phosphatase type 2/haloperoxidase" evidence="2">
    <location>
        <begin position="101"/>
        <end position="212"/>
    </location>
</feature>